<dbReference type="SUPFAM" id="SSF52058">
    <property type="entry name" value="L domain-like"/>
    <property type="match status" value="1"/>
</dbReference>
<evidence type="ECO:0000256" key="2">
    <source>
        <dbReference type="ARBA" id="ARBA00022821"/>
    </source>
</evidence>
<evidence type="ECO:0000313" key="6">
    <source>
        <dbReference type="EMBL" id="VFU30423.1"/>
    </source>
</evidence>
<evidence type="ECO:0000259" key="4">
    <source>
        <dbReference type="Pfam" id="PF23559"/>
    </source>
</evidence>
<dbReference type="InterPro" id="IPR036388">
    <property type="entry name" value="WH-like_DNA-bd_sf"/>
</dbReference>
<name>A0A6N2KRU0_SALVM</name>
<feature type="region of interest" description="Disordered" evidence="3">
    <location>
        <begin position="682"/>
        <end position="705"/>
    </location>
</feature>
<dbReference type="PANTHER" id="PTHR23155:SF1076">
    <property type="entry name" value="LEUCINE-RICH REPEAT (LRR) FAMILY PROTEIN-RELATED"/>
    <property type="match status" value="1"/>
</dbReference>
<dbReference type="InterPro" id="IPR058922">
    <property type="entry name" value="WHD_DRP"/>
</dbReference>
<gene>
    <name evidence="6" type="ORF">SVIM_LOCUS118313</name>
</gene>
<proteinExistence type="predicted"/>
<feature type="compositionally biased region" description="Basic and acidic residues" evidence="3">
    <location>
        <begin position="690"/>
        <end position="705"/>
    </location>
</feature>
<feature type="domain" description="Disease resistance protein winged helix" evidence="4">
    <location>
        <begin position="226"/>
        <end position="297"/>
    </location>
</feature>
<dbReference type="InterPro" id="IPR032675">
    <property type="entry name" value="LRR_dom_sf"/>
</dbReference>
<dbReference type="AlphaFoldDB" id="A0A6N2KRU0"/>
<dbReference type="EMBL" id="CAADRP010000624">
    <property type="protein sequence ID" value="VFU30423.1"/>
    <property type="molecule type" value="Genomic_DNA"/>
</dbReference>
<dbReference type="FunFam" id="1.10.10.10:FF:000322">
    <property type="entry name" value="Probable disease resistance protein At1g63360"/>
    <property type="match status" value="1"/>
</dbReference>
<sequence length="730" mass="83156">MSIQEIREKEVTTLRKRLYQAIDHSVGPIDDSMKENELVLKFEAIDSKLQDLGIDLLRVKKWEDELWSHFTEMRRQIYKTFTKAKNVAGKIIDLPLIEEKIKDLNSKNGAGINSDLRLVEDKIKELNAKNEAHGSDIKGDLQLVEGKIEELNKVLETPPDLGRTGEGSRGKSSQSQKDSERKVLKEWKEQGVEEIIHESSEMLNFQASYDTLEKLELKLCFLFFSVFPENAKIKKRPLIYWWIGEGLIAATADKTAEEEGEIIFQELIDLQFIEPYHEIPSPDVNACKMHPWLRHLAISLAQKAELFEFDSSGTPADLARSSECRRECLVLGGNNSSDRPTSNVENLLTVFNVREQYLDLNPDWLSKLKKVEVLQLGAWHCSPKHHIEVEKEEVLRGLRALKHLKYLSLRGISLITTIPASIGELLSLEILDLRACHNLEELPCEIESLTRLTHLDVSDCPFIEGMPKELQNLTHLQVLKGFVIGNSKTSCKIDDLVNLKELRRLGIVIGNEVVAGEGEFTKLKDVEKLHSLTIWWGVKKSRESTRGKAQELSKAKSLKLAAMDNLTFPPSLEKLDLRGTPHANPPKELKPSTLQKLKKLYIRGGKLTRLDDGGTDQQWNVEILRLKYLNDFKLNRQQLLLTFPRLCFLDVKCDKGVEYKEDKVLKSSSEIKNYCKEKVVEKNSMPAENHNSEERKSLKKDKLGEEALVNKGKGKEVAFKTEIEQQASTS</sequence>
<evidence type="ECO:0000256" key="1">
    <source>
        <dbReference type="ARBA" id="ARBA00022737"/>
    </source>
</evidence>
<evidence type="ECO:0000259" key="5">
    <source>
        <dbReference type="Pfam" id="PF23598"/>
    </source>
</evidence>
<feature type="region of interest" description="Disordered" evidence="3">
    <location>
        <begin position="155"/>
        <end position="182"/>
    </location>
</feature>
<dbReference type="Pfam" id="PF23559">
    <property type="entry name" value="WHD_DRP"/>
    <property type="match status" value="1"/>
</dbReference>
<dbReference type="Gene3D" id="3.80.10.10">
    <property type="entry name" value="Ribonuclease Inhibitor"/>
    <property type="match status" value="1"/>
</dbReference>
<feature type="domain" description="Disease resistance R13L4/SHOC-2-like LRR" evidence="5">
    <location>
        <begin position="365"/>
        <end position="604"/>
    </location>
</feature>
<dbReference type="GO" id="GO:0098542">
    <property type="term" value="P:defense response to other organism"/>
    <property type="evidence" value="ECO:0007669"/>
    <property type="project" value="TreeGrafter"/>
</dbReference>
<dbReference type="InterPro" id="IPR055414">
    <property type="entry name" value="LRR_R13L4/SHOC2-like"/>
</dbReference>
<evidence type="ECO:0000256" key="3">
    <source>
        <dbReference type="SAM" id="MobiDB-lite"/>
    </source>
</evidence>
<dbReference type="InterPro" id="IPR044974">
    <property type="entry name" value="Disease_R_plants"/>
</dbReference>
<evidence type="ECO:0008006" key="7">
    <source>
        <dbReference type="Google" id="ProtNLM"/>
    </source>
</evidence>
<protein>
    <recommendedName>
        <fullName evidence="7">Rx N-terminal domain-containing protein</fullName>
    </recommendedName>
</protein>
<keyword evidence="2" id="KW-0611">Plant defense</keyword>
<accession>A0A6N2KRU0</accession>
<keyword evidence="1" id="KW-0677">Repeat</keyword>
<reference evidence="6" key="1">
    <citation type="submission" date="2019-03" db="EMBL/GenBank/DDBJ databases">
        <authorList>
            <person name="Mank J."/>
            <person name="Almeida P."/>
        </authorList>
    </citation>
    <scope>NUCLEOTIDE SEQUENCE</scope>
    <source>
        <strain evidence="6">78183</strain>
    </source>
</reference>
<dbReference type="Gene3D" id="1.10.10.10">
    <property type="entry name" value="Winged helix-like DNA-binding domain superfamily/Winged helix DNA-binding domain"/>
    <property type="match status" value="1"/>
</dbReference>
<dbReference type="Pfam" id="PF23598">
    <property type="entry name" value="LRR_14"/>
    <property type="match status" value="1"/>
</dbReference>
<organism evidence="6">
    <name type="scientific">Salix viminalis</name>
    <name type="common">Common osier</name>
    <name type="synonym">Basket willow</name>
    <dbReference type="NCBI Taxonomy" id="40686"/>
    <lineage>
        <taxon>Eukaryota</taxon>
        <taxon>Viridiplantae</taxon>
        <taxon>Streptophyta</taxon>
        <taxon>Embryophyta</taxon>
        <taxon>Tracheophyta</taxon>
        <taxon>Spermatophyta</taxon>
        <taxon>Magnoliopsida</taxon>
        <taxon>eudicotyledons</taxon>
        <taxon>Gunneridae</taxon>
        <taxon>Pentapetalae</taxon>
        <taxon>rosids</taxon>
        <taxon>fabids</taxon>
        <taxon>Malpighiales</taxon>
        <taxon>Salicaceae</taxon>
        <taxon>Saliceae</taxon>
        <taxon>Salix</taxon>
    </lineage>
</organism>
<dbReference type="PANTHER" id="PTHR23155">
    <property type="entry name" value="DISEASE RESISTANCE PROTEIN RP"/>
    <property type="match status" value="1"/>
</dbReference>